<dbReference type="InterPro" id="IPR011992">
    <property type="entry name" value="EF-hand-dom_pair"/>
</dbReference>
<dbReference type="InterPro" id="IPR027417">
    <property type="entry name" value="P-loop_NTPase"/>
</dbReference>
<evidence type="ECO:0000256" key="1">
    <source>
        <dbReference type="ARBA" id="ARBA00022679"/>
    </source>
</evidence>
<comment type="similarity">
    <text evidence="5">Belongs to the adenylate kinase family.</text>
</comment>
<dbReference type="Pfam" id="PF13833">
    <property type="entry name" value="EF-hand_8"/>
    <property type="match status" value="1"/>
</dbReference>
<gene>
    <name evidence="8" type="ORF">PCAR00345_LOCUS12858</name>
</gene>
<dbReference type="GO" id="GO:0006139">
    <property type="term" value="P:nucleobase-containing compound metabolic process"/>
    <property type="evidence" value="ECO:0007669"/>
    <property type="project" value="InterPro"/>
</dbReference>
<protein>
    <recommendedName>
        <fullName evidence="7">EF-hand domain-containing protein</fullName>
    </recommendedName>
</protein>
<keyword evidence="4" id="KW-0106">Calcium</keyword>
<dbReference type="PRINTS" id="PR00094">
    <property type="entry name" value="ADENYLTKNASE"/>
</dbReference>
<dbReference type="Gene3D" id="1.10.238.10">
    <property type="entry name" value="EF-hand"/>
    <property type="match status" value="1"/>
</dbReference>
<dbReference type="InterPro" id="IPR000850">
    <property type="entry name" value="Adenylat/UMP-CMP_kin"/>
</dbReference>
<name>A0A7S4BB34_CHRCT</name>
<proteinExistence type="inferred from homology"/>
<dbReference type="InterPro" id="IPR033690">
    <property type="entry name" value="Adenylat_kinase_CS"/>
</dbReference>
<keyword evidence="1 5" id="KW-0808">Transferase</keyword>
<dbReference type="GO" id="GO:0005524">
    <property type="term" value="F:ATP binding"/>
    <property type="evidence" value="ECO:0007669"/>
    <property type="project" value="InterPro"/>
</dbReference>
<feature type="compositionally biased region" description="Basic and acidic residues" evidence="6">
    <location>
        <begin position="92"/>
        <end position="101"/>
    </location>
</feature>
<dbReference type="CDD" id="cd00051">
    <property type="entry name" value="EFh"/>
    <property type="match status" value="1"/>
</dbReference>
<evidence type="ECO:0000259" key="7">
    <source>
        <dbReference type="PROSITE" id="PS50222"/>
    </source>
</evidence>
<dbReference type="Pfam" id="PF00406">
    <property type="entry name" value="ADK"/>
    <property type="match status" value="1"/>
</dbReference>
<dbReference type="GO" id="GO:0005509">
    <property type="term" value="F:calcium ion binding"/>
    <property type="evidence" value="ECO:0007669"/>
    <property type="project" value="InterPro"/>
</dbReference>
<feature type="region of interest" description="Disordered" evidence="6">
    <location>
        <begin position="567"/>
        <end position="592"/>
    </location>
</feature>
<dbReference type="InterPro" id="IPR002048">
    <property type="entry name" value="EF_hand_dom"/>
</dbReference>
<organism evidence="8">
    <name type="scientific">Chrysotila carterae</name>
    <name type="common">Marine alga</name>
    <name type="synonym">Syracosphaera carterae</name>
    <dbReference type="NCBI Taxonomy" id="13221"/>
    <lineage>
        <taxon>Eukaryota</taxon>
        <taxon>Haptista</taxon>
        <taxon>Haptophyta</taxon>
        <taxon>Prymnesiophyceae</taxon>
        <taxon>Isochrysidales</taxon>
        <taxon>Isochrysidaceae</taxon>
        <taxon>Chrysotila</taxon>
    </lineage>
</organism>
<evidence type="ECO:0000256" key="5">
    <source>
        <dbReference type="RuleBase" id="RU003330"/>
    </source>
</evidence>
<evidence type="ECO:0000256" key="3">
    <source>
        <dbReference type="ARBA" id="ARBA00022777"/>
    </source>
</evidence>
<feature type="region of interest" description="Disordered" evidence="6">
    <location>
        <begin position="79"/>
        <end position="101"/>
    </location>
</feature>
<dbReference type="PROSITE" id="PS50222">
    <property type="entry name" value="EF_HAND_2"/>
    <property type="match status" value="1"/>
</dbReference>
<dbReference type="PROSITE" id="PS00018">
    <property type="entry name" value="EF_HAND_1"/>
    <property type="match status" value="1"/>
</dbReference>
<dbReference type="PROSITE" id="PS00113">
    <property type="entry name" value="ADENYLATE_KINASE"/>
    <property type="match status" value="1"/>
</dbReference>
<dbReference type="PANTHER" id="PTHR23359">
    <property type="entry name" value="NUCLEOTIDE KINASE"/>
    <property type="match status" value="1"/>
</dbReference>
<dbReference type="AlphaFoldDB" id="A0A7S4BB34"/>
<dbReference type="CDD" id="cd01428">
    <property type="entry name" value="ADK"/>
    <property type="match status" value="1"/>
</dbReference>
<evidence type="ECO:0000256" key="2">
    <source>
        <dbReference type="ARBA" id="ARBA00022741"/>
    </source>
</evidence>
<feature type="domain" description="EF-hand" evidence="7">
    <location>
        <begin position="138"/>
        <end position="173"/>
    </location>
</feature>
<dbReference type="InterPro" id="IPR018247">
    <property type="entry name" value="EF_Hand_1_Ca_BS"/>
</dbReference>
<dbReference type="GO" id="GO:0019205">
    <property type="term" value="F:nucleobase-containing compound kinase activity"/>
    <property type="evidence" value="ECO:0007669"/>
    <property type="project" value="InterPro"/>
</dbReference>
<dbReference type="SMART" id="SM00054">
    <property type="entry name" value="EFh"/>
    <property type="match status" value="1"/>
</dbReference>
<accession>A0A7S4BB34</accession>
<dbReference type="SUPFAM" id="SSF52540">
    <property type="entry name" value="P-loop containing nucleoside triphosphate hydrolases"/>
    <property type="match status" value="1"/>
</dbReference>
<reference evidence="8" key="1">
    <citation type="submission" date="2021-01" db="EMBL/GenBank/DDBJ databases">
        <authorList>
            <person name="Corre E."/>
            <person name="Pelletier E."/>
            <person name="Niang G."/>
            <person name="Scheremetjew M."/>
            <person name="Finn R."/>
            <person name="Kale V."/>
            <person name="Holt S."/>
            <person name="Cochrane G."/>
            <person name="Meng A."/>
            <person name="Brown T."/>
            <person name="Cohen L."/>
        </authorList>
    </citation>
    <scope>NUCLEOTIDE SEQUENCE</scope>
    <source>
        <strain evidence="8">CCMP645</strain>
    </source>
</reference>
<evidence type="ECO:0000256" key="6">
    <source>
        <dbReference type="SAM" id="MobiDB-lite"/>
    </source>
</evidence>
<sequence length="592" mass="65396">MVSGMLIRKFAPYGPPSVLHAARGCSSALPIASRTCSALSATRRHAVLVGSSVELQGRSEAVARVATPLAASCSRQCSTSASAPHSSEASEDTPKRPEETRKRECRFKEVFEELARGALISRNDLKVGLESAVPDCDVSDDQVDRMMRIADLDGSGKVDYEEFRVLFEGLEEDTISLRTLAEFWLGYSDAVRDPEMIFQQAWRRLATRAGGEMRIKLPSEIMFLGGAPGAGKGTMTPYIMYERGLTAKPIVISSLLKSPAARKIIDEGGLVGDMEVFNMLLDELSSQEQLEGALVDGFPRTVTQVNLLKILHAKMNEMSRASEGSELQDLFPKPRFRMCILWVDEHTSVERQLMRGRQATEHNKRVAETGEGELLEIRETDLSVKAARNRYRLFTESTMAANEALNQTFPFNMINASGSIEEVRQVVMQELSYQSSLELQEDTYNAIKAIPTAAELSKGARQRLVARLDSYQKLHPDIFAMVIQAIQDEFLPVIRRHALVGEARICTRHADIFSLPGALDMAVDVMYDRGFCLRAEDRGQAGGGFNFKITYETPHLRVAAASSDIYPGAPGRLGQPETPTLPSPESKGRNSE</sequence>
<dbReference type="SUPFAM" id="SSF47473">
    <property type="entry name" value="EF-hand"/>
    <property type="match status" value="1"/>
</dbReference>
<keyword evidence="3 5" id="KW-0418">Kinase</keyword>
<keyword evidence="2" id="KW-0547">Nucleotide-binding</keyword>
<dbReference type="EMBL" id="HBIZ01020448">
    <property type="protein sequence ID" value="CAE0760246.1"/>
    <property type="molecule type" value="Transcribed_RNA"/>
</dbReference>
<evidence type="ECO:0000313" key="8">
    <source>
        <dbReference type="EMBL" id="CAE0760246.1"/>
    </source>
</evidence>
<evidence type="ECO:0000256" key="4">
    <source>
        <dbReference type="ARBA" id="ARBA00022837"/>
    </source>
</evidence>
<dbReference type="Gene3D" id="3.40.50.300">
    <property type="entry name" value="P-loop containing nucleotide triphosphate hydrolases"/>
    <property type="match status" value="1"/>
</dbReference>